<accession>A0A8I3A3W7</accession>
<dbReference type="PRINTS" id="PR00081">
    <property type="entry name" value="GDHRDH"/>
</dbReference>
<sequence length="97" mass="11000">MIKPALELGRYNITVNTYSPGLLETTATIHQTGEGNFANVDPELVALLKSRVDCKPIKFHGQREDVASLVSYLSSKESRFITGKYHFDFIFMAKREF</sequence>
<reference evidence="1" key="1">
    <citation type="submission" date="2021-03" db="EMBL/GenBank/DDBJ databases">
        <title>Evolutionary innovations through gain and loss of genes in the ectomycorrhizal Boletales.</title>
        <authorList>
            <person name="Wu G."/>
            <person name="Miyauchi S."/>
            <person name="Morin E."/>
            <person name="Yang Z.-L."/>
            <person name="Xu J."/>
            <person name="Martin F.M."/>
        </authorList>
    </citation>
    <scope>NUCLEOTIDE SEQUENCE</scope>
    <source>
        <strain evidence="1">BR01</strain>
    </source>
</reference>
<dbReference type="OrthoDB" id="498125at2759"/>
<dbReference type="SUPFAM" id="SSF51735">
    <property type="entry name" value="NAD(P)-binding Rossmann-fold domains"/>
    <property type="match status" value="1"/>
</dbReference>
<protein>
    <submittedName>
        <fullName evidence="1">Uncharacterized protein</fullName>
    </submittedName>
</protein>
<keyword evidence="2" id="KW-1185">Reference proteome</keyword>
<dbReference type="Gene3D" id="3.40.50.720">
    <property type="entry name" value="NAD(P)-binding Rossmann-like Domain"/>
    <property type="match status" value="1"/>
</dbReference>
<dbReference type="AlphaFoldDB" id="A0A8I3A3W7"/>
<dbReference type="InterPro" id="IPR002347">
    <property type="entry name" value="SDR_fam"/>
</dbReference>
<dbReference type="Proteomes" id="UP000683000">
    <property type="component" value="Unassembled WGS sequence"/>
</dbReference>
<evidence type="ECO:0000313" key="2">
    <source>
        <dbReference type="Proteomes" id="UP000683000"/>
    </source>
</evidence>
<organism evidence="1 2">
    <name type="scientific">Boletus reticuloceps</name>
    <dbReference type="NCBI Taxonomy" id="495285"/>
    <lineage>
        <taxon>Eukaryota</taxon>
        <taxon>Fungi</taxon>
        <taxon>Dikarya</taxon>
        <taxon>Basidiomycota</taxon>
        <taxon>Agaricomycotina</taxon>
        <taxon>Agaricomycetes</taxon>
        <taxon>Agaricomycetidae</taxon>
        <taxon>Boletales</taxon>
        <taxon>Boletineae</taxon>
        <taxon>Boletaceae</taxon>
        <taxon>Boletoideae</taxon>
        <taxon>Boletus</taxon>
    </lineage>
</organism>
<dbReference type="EMBL" id="JAGFBS010000058">
    <property type="protein sequence ID" value="KAG6370041.1"/>
    <property type="molecule type" value="Genomic_DNA"/>
</dbReference>
<dbReference type="Pfam" id="PF13561">
    <property type="entry name" value="adh_short_C2"/>
    <property type="match status" value="1"/>
</dbReference>
<gene>
    <name evidence="1" type="ORF">JVT61DRAFT_12562</name>
</gene>
<proteinExistence type="predicted"/>
<name>A0A8I3A3W7_9AGAM</name>
<evidence type="ECO:0000313" key="1">
    <source>
        <dbReference type="EMBL" id="KAG6370041.1"/>
    </source>
</evidence>
<comment type="caution">
    <text evidence="1">The sequence shown here is derived from an EMBL/GenBank/DDBJ whole genome shotgun (WGS) entry which is preliminary data.</text>
</comment>
<dbReference type="InterPro" id="IPR036291">
    <property type="entry name" value="NAD(P)-bd_dom_sf"/>
</dbReference>